<dbReference type="Pfam" id="PF01273">
    <property type="entry name" value="LBP_BPI_CETP"/>
    <property type="match status" value="1"/>
</dbReference>
<dbReference type="Pfam" id="PF01938">
    <property type="entry name" value="TRAM"/>
    <property type="match status" value="1"/>
</dbReference>
<dbReference type="SFLD" id="SFLDS00029">
    <property type="entry name" value="Radical_SAM"/>
    <property type="match status" value="1"/>
</dbReference>
<accession>A0ABQ9D6R0</accession>
<keyword evidence="6" id="KW-0408">Iron</keyword>
<proteinExistence type="inferred from homology"/>
<dbReference type="InterPro" id="IPR058240">
    <property type="entry name" value="rSAM_sf"/>
</dbReference>
<keyword evidence="13" id="KW-1185">Reference proteome</keyword>
<dbReference type="SFLD" id="SFLDF00413">
    <property type="entry name" value="CDK5RAP1"/>
    <property type="match status" value="1"/>
</dbReference>
<dbReference type="PROSITE" id="PS50926">
    <property type="entry name" value="TRAM"/>
    <property type="match status" value="1"/>
</dbReference>
<keyword evidence="8" id="KW-0732">Signal</keyword>
<comment type="similarity">
    <text evidence="2">Belongs to the methylthiotransferase family. MiaB subfamily.</text>
</comment>
<name>A0ABQ9D6R0_9PASS</name>
<evidence type="ECO:0000259" key="11">
    <source>
        <dbReference type="PROSITE" id="PS51918"/>
    </source>
</evidence>
<dbReference type="SUPFAM" id="SSF55394">
    <property type="entry name" value="Bactericidal permeability-increasing protein, BPI"/>
    <property type="match status" value="2"/>
</dbReference>
<dbReference type="InterPro" id="IPR017942">
    <property type="entry name" value="Lipid-bd_serum_glycop_N"/>
</dbReference>
<dbReference type="InterPro" id="IPR006638">
    <property type="entry name" value="Elp3/MiaA/NifB-like_rSAM"/>
</dbReference>
<evidence type="ECO:0000256" key="7">
    <source>
        <dbReference type="ARBA" id="ARBA00023014"/>
    </source>
</evidence>
<protein>
    <submittedName>
        <fullName evidence="12">CDK5 regulatory subunit-associated protein 1</fullName>
    </submittedName>
</protein>
<dbReference type="PANTHER" id="PTHR43020">
    <property type="entry name" value="CDK5 REGULATORY SUBUNIT-ASSOCIATED PROTEIN 1"/>
    <property type="match status" value="1"/>
</dbReference>
<dbReference type="InterPro" id="IPR013848">
    <property type="entry name" value="Methylthiotransferase_N"/>
</dbReference>
<evidence type="ECO:0000256" key="4">
    <source>
        <dbReference type="ARBA" id="ARBA00022691"/>
    </source>
</evidence>
<dbReference type="InterPro" id="IPR007197">
    <property type="entry name" value="rSAM"/>
</dbReference>
<keyword evidence="5" id="KW-0479">Metal-binding</keyword>
<evidence type="ECO:0000313" key="12">
    <source>
        <dbReference type="EMBL" id="KAJ7413386.1"/>
    </source>
</evidence>
<evidence type="ECO:0000256" key="8">
    <source>
        <dbReference type="SAM" id="SignalP"/>
    </source>
</evidence>
<dbReference type="PROSITE" id="PS51918">
    <property type="entry name" value="RADICAL_SAM"/>
    <property type="match status" value="1"/>
</dbReference>
<dbReference type="SUPFAM" id="SSF102114">
    <property type="entry name" value="Radical SAM enzymes"/>
    <property type="match status" value="1"/>
</dbReference>
<feature type="domain" description="MTTase N-terminal" evidence="10">
    <location>
        <begin position="437"/>
        <end position="557"/>
    </location>
</feature>
<dbReference type="InterPro" id="IPR005839">
    <property type="entry name" value="Methylthiotransferase"/>
</dbReference>
<feature type="domain" description="TRAM" evidence="9">
    <location>
        <begin position="840"/>
        <end position="915"/>
    </location>
</feature>
<dbReference type="PROSITE" id="PS51449">
    <property type="entry name" value="MTTASE_N"/>
    <property type="match status" value="1"/>
</dbReference>
<dbReference type="Proteomes" id="UP001145742">
    <property type="component" value="Unassembled WGS sequence"/>
</dbReference>
<evidence type="ECO:0000259" key="10">
    <source>
        <dbReference type="PROSITE" id="PS51449"/>
    </source>
</evidence>
<dbReference type="NCBIfam" id="TIGR00089">
    <property type="entry name" value="MiaB/RimO family radical SAM methylthiotransferase"/>
    <property type="match status" value="1"/>
</dbReference>
<evidence type="ECO:0000256" key="5">
    <source>
        <dbReference type="ARBA" id="ARBA00022723"/>
    </source>
</evidence>
<keyword evidence="7" id="KW-0411">Iron-sulfur</keyword>
<dbReference type="Gene3D" id="3.15.10.10">
    <property type="entry name" value="Bactericidal permeability-increasing protein, domain 1"/>
    <property type="match status" value="1"/>
</dbReference>
<dbReference type="EMBL" id="WHWB01034144">
    <property type="protein sequence ID" value="KAJ7413386.1"/>
    <property type="molecule type" value="Genomic_DNA"/>
</dbReference>
<reference evidence="12" key="1">
    <citation type="submission" date="2019-10" db="EMBL/GenBank/DDBJ databases">
        <authorList>
            <person name="Soares A.E.R."/>
            <person name="Aleixo A."/>
            <person name="Schneider P."/>
            <person name="Miyaki C.Y."/>
            <person name="Schneider M.P."/>
            <person name="Mello C."/>
            <person name="Vasconcelos A.T.R."/>
        </authorList>
    </citation>
    <scope>NUCLEOTIDE SEQUENCE</scope>
    <source>
        <tissue evidence="12">Muscle</tissue>
    </source>
</reference>
<gene>
    <name evidence="12" type="ORF">WISP_90927</name>
</gene>
<evidence type="ECO:0000256" key="3">
    <source>
        <dbReference type="ARBA" id="ARBA00022485"/>
    </source>
</evidence>
<sequence length="923" mass="102389">MGVQSLVVACVALALCLALTTATNPGFVVRITQAGLDYAHQHGITILEKELAQLKLPDISGDSRVLRVGKVRYELSRLHLRSFHLPYSRISPVPNVGLQVSISNAFAELDGDWRVKMLFVRDHGSFNLKVENVYIKVSLRLGSDGSGKPTVSTSDCSSRISKVRVHFSGRLEWLYNFFHNAIESRFKKILETKVCDSVAKSVHNDLQRYLQTLPVTARIDARAGIDYSLVAPPSATAQSLDAALKGEFYSLVHRSTVPFSPLPLSFPSDHDHMVYFGVSSYFFNTAGFAYHTAGALVFEITDAMIPKDVDFHLNTTTFSAFIPQLEQMYPDMPMKLRLSTPSAPFLNIGPEGISLRPVVDVQAYAILPNSSLAPLFLLSLTGNVSAVIDVRSGHMVGSLDVGRIKLSLKDSVVGTFPVRLLQSIMNIFASDILLPRLNVYLETYGCQMNVNDTEIAWTILQRNGYARTKELEEADVVLLVTCSVREKAEQAIWNRLRHLKALKARRQQAGARLRIGILGCMAERLKEEILHREKLVDVVAGPDAYRDLPRLLAVAESGQQAANVLLSLDETYADILPVQTSAGGTTAFVSIMRGCDNMCTYCIVPFTRGRERSRPIASILQEVRMLSEQGVKEVTLLGQNVNSYRDMSEVQFQSVAAPGLSRGFSTVYKAKLGGLRFAHLLDQVSRVDPEMRIRFTSPHPKDFPDEASVLQLIRERHNICKQLHLPAQSGSTRVLEAMRRGYTREAYLDLVHHVRDSVPGVSLSSDFITGFCGETEEDHQQTMSLLREVRYNVGFLFAYSMRQKTRAYHRLQDDVPVDVKKRRLEELIAAFREEAARANAALVGQDQLVLVEGPSKRSASELCGRNDGNIKVIFPDAELEDAAGCGAPGRAQPGDYVLVKVTCLQCSFPCLVLFSRAPATRRA</sequence>
<dbReference type="InterPro" id="IPR006463">
    <property type="entry name" value="MiaB_methiolase"/>
</dbReference>
<dbReference type="Pfam" id="PF04055">
    <property type="entry name" value="Radical_SAM"/>
    <property type="match status" value="1"/>
</dbReference>
<dbReference type="PANTHER" id="PTHR43020:SF2">
    <property type="entry name" value="MITOCHONDRIAL TRNA METHYLTHIOTRANSFERASE CDK5RAP1"/>
    <property type="match status" value="1"/>
</dbReference>
<dbReference type="CDD" id="cd00025">
    <property type="entry name" value="BPI1"/>
    <property type="match status" value="1"/>
</dbReference>
<evidence type="ECO:0000259" key="9">
    <source>
        <dbReference type="PROSITE" id="PS50926"/>
    </source>
</evidence>
<dbReference type="SFLD" id="SFLDF00273">
    <property type="entry name" value="(dimethylallyl)adenosine_tRNA"/>
    <property type="match status" value="1"/>
</dbReference>
<dbReference type="InterPro" id="IPR002792">
    <property type="entry name" value="TRAM_dom"/>
</dbReference>
<dbReference type="PROSITE" id="PS01278">
    <property type="entry name" value="MTTASE_RADICAL"/>
    <property type="match status" value="1"/>
</dbReference>
<comment type="cofactor">
    <cofactor evidence="1">
        <name>[4Fe-4S] cluster</name>
        <dbReference type="ChEBI" id="CHEBI:49883"/>
    </cofactor>
</comment>
<evidence type="ECO:0000256" key="1">
    <source>
        <dbReference type="ARBA" id="ARBA00001966"/>
    </source>
</evidence>
<dbReference type="SFLD" id="SFLDG01061">
    <property type="entry name" value="methylthiotransferase"/>
    <property type="match status" value="1"/>
</dbReference>
<evidence type="ECO:0000256" key="2">
    <source>
        <dbReference type="ARBA" id="ARBA00009815"/>
    </source>
</evidence>
<dbReference type="InterPro" id="IPR001124">
    <property type="entry name" value="Lipid-bd_serum_glycop_C"/>
</dbReference>
<feature type="domain" description="Radical SAM core" evidence="11">
    <location>
        <begin position="581"/>
        <end position="837"/>
    </location>
</feature>
<evidence type="ECO:0000313" key="13">
    <source>
        <dbReference type="Proteomes" id="UP001145742"/>
    </source>
</evidence>
<feature type="chain" id="PRO_5046148981" evidence="8">
    <location>
        <begin position="23"/>
        <end position="923"/>
    </location>
</feature>
<dbReference type="SMART" id="SM00328">
    <property type="entry name" value="BPI1"/>
    <property type="match status" value="1"/>
</dbReference>
<comment type="caution">
    <text evidence="12">The sequence shown here is derived from an EMBL/GenBank/DDBJ whole genome shotgun (WGS) entry which is preliminary data.</text>
</comment>
<dbReference type="HAMAP" id="MF_01864">
    <property type="entry name" value="tRNA_metthiotr_MiaB"/>
    <property type="match status" value="1"/>
</dbReference>
<dbReference type="SFLD" id="SFLDG01082">
    <property type="entry name" value="B12-binding_domain_containing"/>
    <property type="match status" value="1"/>
</dbReference>
<dbReference type="InterPro" id="IPR017943">
    <property type="entry name" value="Bactericidal_perm-incr_a/b_dom"/>
</dbReference>
<dbReference type="NCBIfam" id="TIGR01574">
    <property type="entry name" value="miaB-methiolase"/>
    <property type="match status" value="1"/>
</dbReference>
<dbReference type="Gene3D" id="3.80.30.20">
    <property type="entry name" value="tm_1862 like domain"/>
    <property type="match status" value="1"/>
</dbReference>
<dbReference type="Gene3D" id="3.15.20.10">
    <property type="entry name" value="Bactericidal permeability-increasing protein, domain 2"/>
    <property type="match status" value="1"/>
</dbReference>
<keyword evidence="4" id="KW-0949">S-adenosyl-L-methionine</keyword>
<dbReference type="InterPro" id="IPR020612">
    <property type="entry name" value="Methylthiotransferase_CS"/>
</dbReference>
<organism evidence="12 13">
    <name type="scientific">Willisornis vidua</name>
    <name type="common">Xingu scale-backed antbird</name>
    <dbReference type="NCBI Taxonomy" id="1566151"/>
    <lineage>
        <taxon>Eukaryota</taxon>
        <taxon>Metazoa</taxon>
        <taxon>Chordata</taxon>
        <taxon>Craniata</taxon>
        <taxon>Vertebrata</taxon>
        <taxon>Euteleostomi</taxon>
        <taxon>Archelosauria</taxon>
        <taxon>Archosauria</taxon>
        <taxon>Dinosauria</taxon>
        <taxon>Saurischia</taxon>
        <taxon>Theropoda</taxon>
        <taxon>Coelurosauria</taxon>
        <taxon>Aves</taxon>
        <taxon>Neognathae</taxon>
        <taxon>Neoaves</taxon>
        <taxon>Telluraves</taxon>
        <taxon>Australaves</taxon>
        <taxon>Passeriformes</taxon>
        <taxon>Thamnophilidae</taxon>
        <taxon>Willisornis</taxon>
    </lineage>
</organism>
<dbReference type="SMART" id="SM00729">
    <property type="entry name" value="Elp3"/>
    <property type="match status" value="1"/>
</dbReference>
<dbReference type="Pfam" id="PF02886">
    <property type="entry name" value="LBP_BPI_CETP_C"/>
    <property type="match status" value="1"/>
</dbReference>
<keyword evidence="3" id="KW-0004">4Fe-4S</keyword>
<feature type="signal peptide" evidence="8">
    <location>
        <begin position="1"/>
        <end position="22"/>
    </location>
</feature>
<dbReference type="SMART" id="SM00329">
    <property type="entry name" value="BPI2"/>
    <property type="match status" value="1"/>
</dbReference>
<evidence type="ECO:0000256" key="6">
    <source>
        <dbReference type="ARBA" id="ARBA00023004"/>
    </source>
</evidence>
<dbReference type="InterPro" id="IPR023404">
    <property type="entry name" value="rSAM_horseshoe"/>
</dbReference>